<proteinExistence type="predicted"/>
<feature type="repeat" description="TPR" evidence="1">
    <location>
        <begin position="33"/>
        <end position="66"/>
    </location>
</feature>
<organism evidence="2 3">
    <name type="scientific">Ancylostoma ceylanicum</name>
    <dbReference type="NCBI Taxonomy" id="53326"/>
    <lineage>
        <taxon>Eukaryota</taxon>
        <taxon>Metazoa</taxon>
        <taxon>Ecdysozoa</taxon>
        <taxon>Nematoda</taxon>
        <taxon>Chromadorea</taxon>
        <taxon>Rhabditida</taxon>
        <taxon>Rhabditina</taxon>
        <taxon>Rhabditomorpha</taxon>
        <taxon>Strongyloidea</taxon>
        <taxon>Ancylostomatidae</taxon>
        <taxon>Ancylostomatinae</taxon>
        <taxon>Ancylostoma</taxon>
    </lineage>
</organism>
<protein>
    <submittedName>
        <fullName evidence="2">Tetratricopeptide repeat protein</fullName>
    </submittedName>
</protein>
<accession>A0A0D6L3J1</accession>
<dbReference type="InterPro" id="IPR011990">
    <property type="entry name" value="TPR-like_helical_dom_sf"/>
</dbReference>
<feature type="repeat" description="TPR" evidence="1">
    <location>
        <begin position="103"/>
        <end position="136"/>
    </location>
</feature>
<dbReference type="EMBL" id="KE128794">
    <property type="protein sequence ID" value="EPB65375.1"/>
    <property type="molecule type" value="Genomic_DNA"/>
</dbReference>
<keyword evidence="3" id="KW-1185">Reference proteome</keyword>
<dbReference type="SUPFAM" id="SSF48452">
    <property type="entry name" value="TPR-like"/>
    <property type="match status" value="1"/>
</dbReference>
<sequence length="166" mass="19776">MWYRTKDAAYISVGMDYQQCTVFVSTSFGQNLLTKYLKVADEKYEKGDYYYALELYSKAMEIDSNTIDILWKVAEAHRAYKDYRKAEYYYAKVYDREMGVMYPSSLLQLGLMQKQNGKYDAAIETFKRAKKKYSRGKRDYLYFKAKRELESTLWAKSMADIYEKET</sequence>
<evidence type="ECO:0000256" key="1">
    <source>
        <dbReference type="PROSITE-ProRule" id="PRU00339"/>
    </source>
</evidence>
<dbReference type="SMART" id="SM00028">
    <property type="entry name" value="TPR"/>
    <property type="match status" value="2"/>
</dbReference>
<dbReference type="PROSITE" id="PS50005">
    <property type="entry name" value="TPR"/>
    <property type="match status" value="2"/>
</dbReference>
<dbReference type="Gene3D" id="1.25.40.10">
    <property type="entry name" value="Tetratricopeptide repeat domain"/>
    <property type="match status" value="1"/>
</dbReference>
<gene>
    <name evidence="2" type="ORF">ANCCEY_15562</name>
</gene>
<evidence type="ECO:0000313" key="2">
    <source>
        <dbReference type="EMBL" id="EPB65375.1"/>
    </source>
</evidence>
<reference evidence="2 3" key="1">
    <citation type="submission" date="2013-05" db="EMBL/GenBank/DDBJ databases">
        <title>Draft genome of the parasitic nematode Anyclostoma ceylanicum.</title>
        <authorList>
            <person name="Mitreva M."/>
        </authorList>
    </citation>
    <scope>NUCLEOTIDE SEQUENCE [LARGE SCALE GENOMIC DNA]</scope>
</reference>
<evidence type="ECO:0000313" key="3">
    <source>
        <dbReference type="Proteomes" id="UP000054495"/>
    </source>
</evidence>
<dbReference type="InterPro" id="IPR019734">
    <property type="entry name" value="TPR_rpt"/>
</dbReference>
<dbReference type="Proteomes" id="UP000054495">
    <property type="component" value="Unassembled WGS sequence"/>
</dbReference>
<dbReference type="AlphaFoldDB" id="A0A0D6L3J1"/>
<keyword evidence="1" id="KW-0802">TPR repeat</keyword>
<name>A0A0D6L3J1_9BILA</name>